<evidence type="ECO:0000313" key="15">
    <source>
        <dbReference type="EMBL" id="KAG0646726.1"/>
    </source>
</evidence>
<keyword evidence="5" id="KW-1003">Cell membrane</keyword>
<dbReference type="OrthoDB" id="4494341at2759"/>
<evidence type="ECO:0000256" key="7">
    <source>
        <dbReference type="ARBA" id="ARBA00022982"/>
    </source>
</evidence>
<dbReference type="FunFam" id="3.40.50.80:FF:000023">
    <property type="entry name" value="Putative ferric-chelate reductase"/>
    <property type="match status" value="1"/>
</dbReference>
<keyword evidence="9" id="KW-0560">Oxidoreductase</keyword>
<feature type="domain" description="FAD-binding FR-type" evidence="14">
    <location>
        <begin position="304"/>
        <end position="440"/>
    </location>
</feature>
<dbReference type="PANTHER" id="PTHR32361">
    <property type="entry name" value="FERRIC/CUPRIC REDUCTASE TRANSMEMBRANE COMPONENT"/>
    <property type="match status" value="1"/>
</dbReference>
<feature type="transmembrane region" description="Helical" evidence="13">
    <location>
        <begin position="35"/>
        <end position="55"/>
    </location>
</feature>
<dbReference type="InterPro" id="IPR013130">
    <property type="entry name" value="Fe3_Rdtase_TM_dom"/>
</dbReference>
<evidence type="ECO:0000256" key="1">
    <source>
        <dbReference type="ARBA" id="ARBA00004651"/>
    </source>
</evidence>
<evidence type="ECO:0000256" key="10">
    <source>
        <dbReference type="ARBA" id="ARBA00023065"/>
    </source>
</evidence>
<feature type="transmembrane region" description="Helical" evidence="13">
    <location>
        <begin position="122"/>
        <end position="144"/>
    </location>
</feature>
<comment type="catalytic activity">
    <reaction evidence="12">
        <text>2 a Fe(II)-siderophore + NADP(+) + H(+) = 2 a Fe(III)-siderophore + NADPH</text>
        <dbReference type="Rhea" id="RHEA:28795"/>
        <dbReference type="Rhea" id="RHEA-COMP:11342"/>
        <dbReference type="Rhea" id="RHEA-COMP:11344"/>
        <dbReference type="ChEBI" id="CHEBI:15378"/>
        <dbReference type="ChEBI" id="CHEBI:29033"/>
        <dbReference type="ChEBI" id="CHEBI:29034"/>
        <dbReference type="ChEBI" id="CHEBI:57783"/>
        <dbReference type="ChEBI" id="CHEBI:58349"/>
        <dbReference type="EC" id="1.16.1.9"/>
    </reaction>
</comment>
<feature type="transmembrane region" description="Helical" evidence="13">
    <location>
        <begin position="265"/>
        <end position="283"/>
    </location>
</feature>
<gene>
    <name evidence="15" type="ORF">D0Z07_6432</name>
</gene>
<name>A0A9P7AUT8_9HELO</name>
<dbReference type="Gene3D" id="3.40.50.80">
    <property type="entry name" value="Nucleotide-binding domain of ferredoxin-NADP reductase (FNR) module"/>
    <property type="match status" value="1"/>
</dbReference>
<accession>A0A9P7AUT8</accession>
<comment type="caution">
    <text evidence="15">The sequence shown here is derived from an EMBL/GenBank/DDBJ whole genome shotgun (WGS) entry which is preliminary data.</text>
</comment>
<dbReference type="GO" id="GO:0005886">
    <property type="term" value="C:plasma membrane"/>
    <property type="evidence" value="ECO:0007669"/>
    <property type="project" value="UniProtKB-SubCell"/>
</dbReference>
<dbReference type="SUPFAM" id="SSF52343">
    <property type="entry name" value="Ferredoxin reductase-like, C-terminal NADP-linked domain"/>
    <property type="match status" value="1"/>
</dbReference>
<evidence type="ECO:0000259" key="14">
    <source>
        <dbReference type="PROSITE" id="PS51384"/>
    </source>
</evidence>
<dbReference type="EC" id="1.16.1.9" evidence="3"/>
<dbReference type="GO" id="GO:0006826">
    <property type="term" value="P:iron ion transport"/>
    <property type="evidence" value="ECO:0007669"/>
    <property type="project" value="UniProtKB-ARBA"/>
</dbReference>
<feature type="transmembrane region" description="Helical" evidence="13">
    <location>
        <begin position="156"/>
        <end position="174"/>
    </location>
</feature>
<dbReference type="SFLD" id="SFLDG01168">
    <property type="entry name" value="Ferric_reductase_subgroup_(FRE"/>
    <property type="match status" value="1"/>
</dbReference>
<dbReference type="GO" id="GO:0015677">
    <property type="term" value="P:copper ion import"/>
    <property type="evidence" value="ECO:0007669"/>
    <property type="project" value="TreeGrafter"/>
</dbReference>
<dbReference type="CDD" id="cd06186">
    <property type="entry name" value="NOX_Duox_like_FAD_NADP"/>
    <property type="match status" value="1"/>
</dbReference>
<dbReference type="Pfam" id="PF08022">
    <property type="entry name" value="FAD_binding_8"/>
    <property type="match status" value="1"/>
</dbReference>
<keyword evidence="10" id="KW-0406">Ion transport</keyword>
<organism evidence="15 16">
    <name type="scientific">Hyphodiscus hymeniophilus</name>
    <dbReference type="NCBI Taxonomy" id="353542"/>
    <lineage>
        <taxon>Eukaryota</taxon>
        <taxon>Fungi</taxon>
        <taxon>Dikarya</taxon>
        <taxon>Ascomycota</taxon>
        <taxon>Pezizomycotina</taxon>
        <taxon>Leotiomycetes</taxon>
        <taxon>Helotiales</taxon>
        <taxon>Hyphodiscaceae</taxon>
        <taxon>Hyphodiscus</taxon>
    </lineage>
</organism>
<sequence>MARLITAQAAGGAQTGGDTNAAAAASNAAAWNQDFYHYIFIVLSSLVVVLGIWRVGIETAKYVRTLTCLNNETQRYFAIPSHAWAFVKKNILYAPIFGKRHNREFQLSAAVNVGTLPTRFQFLFLLGYLGTNVTFCVVSIQWSATYATVCQQLRNRTGILAVVNMIPLFIMSARNNPLIKLLNLSYDTFNLLHRWTGRIVVLEALAHVIAWTASTVHAGGWSAFTKGITTDPMKTYGFIATVALVVISIQASSIVRHAFYETFKYLHMALIILVIICIFYHLHLSKLPQVTLLYGAIGIWVAERGWRALTIMYRNFGRGGTRTLVEALPGNACRVTVEMARPWRFKPGQHAFIYMPSIGFASSHPFSVAWSEETDTLSNKDKLITNRQDILATQKTSMSFIIRARTGFTNKLYKKAKASVDGKFTTKGFLEGPYGGMHMMHSYGTVMLIAGGVGITHQVPHVRDLVAGSANGTVAARKIVLVWIIQSPEHLEWIRPWMTSILAMDKRRDVLRIVLFVSRPRSTKEIHSPSATVQMFPGRPNMETLLDLEMENQVGAMGVSVCGPGALTDEVRRAVRNRQYSGNVDFVEEAFSY</sequence>
<evidence type="ECO:0000256" key="4">
    <source>
        <dbReference type="ARBA" id="ARBA00022448"/>
    </source>
</evidence>
<dbReference type="EMBL" id="VNKQ01000014">
    <property type="protein sequence ID" value="KAG0646726.1"/>
    <property type="molecule type" value="Genomic_DNA"/>
</dbReference>
<keyword evidence="7" id="KW-0249">Electron transport</keyword>
<feature type="transmembrane region" description="Helical" evidence="13">
    <location>
        <begin position="233"/>
        <end position="253"/>
    </location>
</feature>
<dbReference type="PANTHER" id="PTHR32361:SF24">
    <property type="entry name" value="REDUCTASE, PUTATIVE (AFU_ORTHOLOGUE AFUA_3G10820)-RELATED"/>
    <property type="match status" value="1"/>
</dbReference>
<dbReference type="PROSITE" id="PS51384">
    <property type="entry name" value="FAD_FR"/>
    <property type="match status" value="1"/>
</dbReference>
<reference evidence="15" key="1">
    <citation type="submission" date="2019-07" db="EMBL/GenBank/DDBJ databases">
        <title>Hyphodiscus hymeniophilus genome sequencing and assembly.</title>
        <authorList>
            <person name="Kramer G."/>
            <person name="Nodwell J."/>
        </authorList>
    </citation>
    <scope>NUCLEOTIDE SEQUENCE</scope>
    <source>
        <strain evidence="15">ATCC 34498</strain>
    </source>
</reference>
<evidence type="ECO:0000256" key="5">
    <source>
        <dbReference type="ARBA" id="ARBA00022475"/>
    </source>
</evidence>
<dbReference type="Pfam" id="PF08030">
    <property type="entry name" value="NAD_binding_6"/>
    <property type="match status" value="2"/>
</dbReference>
<dbReference type="InterPro" id="IPR017927">
    <property type="entry name" value="FAD-bd_FR_type"/>
</dbReference>
<dbReference type="InterPro" id="IPR013121">
    <property type="entry name" value="Fe_red_NAD-bd_6"/>
</dbReference>
<keyword evidence="4" id="KW-0813">Transport</keyword>
<evidence type="ECO:0000256" key="8">
    <source>
        <dbReference type="ARBA" id="ARBA00022989"/>
    </source>
</evidence>
<evidence type="ECO:0000256" key="3">
    <source>
        <dbReference type="ARBA" id="ARBA00012668"/>
    </source>
</evidence>
<keyword evidence="6 13" id="KW-0812">Transmembrane</keyword>
<dbReference type="GO" id="GO:0052851">
    <property type="term" value="F:ferric-chelate reductase (NADPH) activity"/>
    <property type="evidence" value="ECO:0007669"/>
    <property type="project" value="UniProtKB-EC"/>
</dbReference>
<keyword evidence="8 13" id="KW-1133">Transmembrane helix</keyword>
<dbReference type="InterPro" id="IPR051410">
    <property type="entry name" value="Ferric/Cupric_Reductase"/>
</dbReference>
<dbReference type="Pfam" id="PF01794">
    <property type="entry name" value="Ferric_reduct"/>
    <property type="match status" value="1"/>
</dbReference>
<evidence type="ECO:0000256" key="11">
    <source>
        <dbReference type="ARBA" id="ARBA00023136"/>
    </source>
</evidence>
<dbReference type="Proteomes" id="UP000785200">
    <property type="component" value="Unassembled WGS sequence"/>
</dbReference>
<comment type="subcellular location">
    <subcellularLocation>
        <location evidence="1">Cell membrane</location>
        <topology evidence="1">Multi-pass membrane protein</topology>
    </subcellularLocation>
</comment>
<evidence type="ECO:0000256" key="9">
    <source>
        <dbReference type="ARBA" id="ARBA00023002"/>
    </source>
</evidence>
<dbReference type="InterPro" id="IPR013112">
    <property type="entry name" value="FAD-bd_8"/>
</dbReference>
<dbReference type="SFLD" id="SFLDS00052">
    <property type="entry name" value="Ferric_Reductase_Domain"/>
    <property type="match status" value="1"/>
</dbReference>
<keyword evidence="11 13" id="KW-0472">Membrane</keyword>
<evidence type="ECO:0000313" key="16">
    <source>
        <dbReference type="Proteomes" id="UP000785200"/>
    </source>
</evidence>
<dbReference type="GO" id="GO:0006879">
    <property type="term" value="P:intracellular iron ion homeostasis"/>
    <property type="evidence" value="ECO:0007669"/>
    <property type="project" value="TreeGrafter"/>
</dbReference>
<dbReference type="SUPFAM" id="SSF63380">
    <property type="entry name" value="Riboflavin synthase domain-like"/>
    <property type="match status" value="1"/>
</dbReference>
<keyword evidence="16" id="KW-1185">Reference proteome</keyword>
<protein>
    <recommendedName>
        <fullName evidence="3">ferric-chelate reductase (NADPH)</fullName>
        <ecNumber evidence="3">1.16.1.9</ecNumber>
    </recommendedName>
</protein>
<dbReference type="InterPro" id="IPR017938">
    <property type="entry name" value="Riboflavin_synthase-like_b-brl"/>
</dbReference>
<evidence type="ECO:0000256" key="12">
    <source>
        <dbReference type="ARBA" id="ARBA00048483"/>
    </source>
</evidence>
<dbReference type="InterPro" id="IPR039261">
    <property type="entry name" value="FNR_nucleotide-bd"/>
</dbReference>
<dbReference type="AlphaFoldDB" id="A0A9P7AUT8"/>
<evidence type="ECO:0000256" key="2">
    <source>
        <dbReference type="ARBA" id="ARBA00006278"/>
    </source>
</evidence>
<evidence type="ECO:0000256" key="6">
    <source>
        <dbReference type="ARBA" id="ARBA00022692"/>
    </source>
</evidence>
<evidence type="ECO:0000256" key="13">
    <source>
        <dbReference type="SAM" id="Phobius"/>
    </source>
</evidence>
<comment type="similarity">
    <text evidence="2">Belongs to the ferric reductase (FRE) family.</text>
</comment>
<feature type="transmembrane region" description="Helical" evidence="13">
    <location>
        <begin position="195"/>
        <end position="213"/>
    </location>
</feature>
<proteinExistence type="inferred from homology"/>